<evidence type="ECO:0000313" key="3">
    <source>
        <dbReference type="Proteomes" id="UP001360953"/>
    </source>
</evidence>
<reference evidence="2 3" key="1">
    <citation type="submission" date="2024-04" db="EMBL/GenBank/DDBJ databases">
        <title>Phyllosticta paracitricarpa is synonymous to the EU quarantine fungus P. citricarpa based on phylogenomic analyses.</title>
        <authorList>
            <consortium name="Lawrence Berkeley National Laboratory"/>
            <person name="Van ingen-buijs V.A."/>
            <person name="Van westerhoven A.C."/>
            <person name="Haridas S."/>
            <person name="Skiadas P."/>
            <person name="Martin F."/>
            <person name="Groenewald J.Z."/>
            <person name="Crous P.W."/>
            <person name="Seidl M.F."/>
        </authorList>
    </citation>
    <scope>NUCLEOTIDE SEQUENCE [LARGE SCALE GENOMIC DNA]</scope>
    <source>
        <strain evidence="2 3">CPC 17464</strain>
    </source>
</reference>
<dbReference type="RefSeq" id="XP_066651360.1">
    <property type="nucleotide sequence ID" value="XM_066801560.1"/>
</dbReference>
<dbReference type="Proteomes" id="UP001360953">
    <property type="component" value="Unassembled WGS sequence"/>
</dbReference>
<feature type="transmembrane region" description="Helical" evidence="1">
    <location>
        <begin position="261"/>
        <end position="283"/>
    </location>
</feature>
<evidence type="ECO:0000313" key="2">
    <source>
        <dbReference type="EMBL" id="KAK7531536.1"/>
    </source>
</evidence>
<sequence length="369" mass="40768">MKREDVDAPPWVSWADDVQGVLTTSRETIQGMVSGTNPWGGFILLIVADLCARTLCSTPDNTPWAGLVLIAATVLGERSFSIKLCCFLVIQLFIMKLLDYQALASSPGQQTSGFIPKIGFGDAVTIWLFTFSGPIISSWARFMDDSWMPIIKISVLLHHSPLWLDAVEHFLNDPKKENLMAVLFQSWAMTIPILASMVALLSWASIRNAISKVSRASRKGLRLVRSKWVLAGPVLVAAKQFGSESYAPPGSHTREWLQASIYLFLYFFTSEAWGSRVVLVVLYSALQARVHLMDFLIKPSSLGNLALFCAKVLPLALYLDAKAKLDGIVGWALHLLSSAYQKMCAMLKGPAKEGNRRISHAPSKLRKKA</sequence>
<feature type="transmembrane region" description="Helical" evidence="1">
    <location>
        <begin position="295"/>
        <end position="316"/>
    </location>
</feature>
<comment type="caution">
    <text evidence="2">The sequence shown here is derived from an EMBL/GenBank/DDBJ whole genome shotgun (WGS) entry which is preliminary data.</text>
</comment>
<name>A0ABR1L8H1_9PEZI</name>
<accession>A0ABR1L8H1</accession>
<keyword evidence="3" id="KW-1185">Reference proteome</keyword>
<dbReference type="EMBL" id="JBBPEH010000012">
    <property type="protein sequence ID" value="KAK7531536.1"/>
    <property type="molecule type" value="Genomic_DNA"/>
</dbReference>
<keyword evidence="1" id="KW-0812">Transmembrane</keyword>
<protein>
    <submittedName>
        <fullName evidence="2">Uncharacterized protein</fullName>
    </submittedName>
</protein>
<keyword evidence="1" id="KW-0472">Membrane</keyword>
<dbReference type="GeneID" id="92034466"/>
<organism evidence="2 3">
    <name type="scientific">Phyllosticta citribraziliensis</name>
    <dbReference type="NCBI Taxonomy" id="989973"/>
    <lineage>
        <taxon>Eukaryota</taxon>
        <taxon>Fungi</taxon>
        <taxon>Dikarya</taxon>
        <taxon>Ascomycota</taxon>
        <taxon>Pezizomycotina</taxon>
        <taxon>Dothideomycetes</taxon>
        <taxon>Dothideomycetes incertae sedis</taxon>
        <taxon>Botryosphaeriales</taxon>
        <taxon>Phyllostictaceae</taxon>
        <taxon>Phyllosticta</taxon>
    </lineage>
</organism>
<feature type="transmembrane region" description="Helical" evidence="1">
    <location>
        <begin position="118"/>
        <end position="140"/>
    </location>
</feature>
<evidence type="ECO:0000256" key="1">
    <source>
        <dbReference type="SAM" id="Phobius"/>
    </source>
</evidence>
<gene>
    <name evidence="2" type="ORF">J3D65DRAFT_637902</name>
</gene>
<proteinExistence type="predicted"/>
<feature type="transmembrane region" description="Helical" evidence="1">
    <location>
        <begin position="184"/>
        <end position="203"/>
    </location>
</feature>
<keyword evidence="1" id="KW-1133">Transmembrane helix</keyword>